<evidence type="ECO:0000256" key="3">
    <source>
        <dbReference type="ARBA" id="ARBA00012438"/>
    </source>
</evidence>
<keyword evidence="14 15" id="KW-0472">Membrane</keyword>
<keyword evidence="12 15" id="KW-1133">Transmembrane helix</keyword>
<dbReference type="SUPFAM" id="SSF47384">
    <property type="entry name" value="Homodimeric domain of signal transducing histidine kinase"/>
    <property type="match status" value="1"/>
</dbReference>
<feature type="domain" description="Histidine kinase" evidence="16">
    <location>
        <begin position="238"/>
        <end position="437"/>
    </location>
</feature>
<accession>A0A2G1MJR5</accession>
<dbReference type="SMART" id="SM00388">
    <property type="entry name" value="HisKA"/>
    <property type="match status" value="1"/>
</dbReference>
<keyword evidence="11" id="KW-0067">ATP-binding</keyword>
<dbReference type="InterPro" id="IPR003661">
    <property type="entry name" value="HisK_dim/P_dom"/>
</dbReference>
<dbReference type="OrthoDB" id="9804645at2"/>
<dbReference type="PROSITE" id="PS50885">
    <property type="entry name" value="HAMP"/>
    <property type="match status" value="1"/>
</dbReference>
<proteinExistence type="predicted"/>
<evidence type="ECO:0000259" key="16">
    <source>
        <dbReference type="PROSITE" id="PS50109"/>
    </source>
</evidence>
<dbReference type="Pfam" id="PF02518">
    <property type="entry name" value="HATPase_c"/>
    <property type="match status" value="1"/>
</dbReference>
<evidence type="ECO:0000256" key="5">
    <source>
        <dbReference type="ARBA" id="ARBA00022519"/>
    </source>
</evidence>
<dbReference type="PANTHER" id="PTHR44936">
    <property type="entry name" value="SENSOR PROTEIN CREC"/>
    <property type="match status" value="1"/>
</dbReference>
<dbReference type="EMBL" id="NQWH01000003">
    <property type="protein sequence ID" value="PHP28993.1"/>
    <property type="molecule type" value="Genomic_DNA"/>
</dbReference>
<keyword evidence="9" id="KW-0547">Nucleotide-binding</keyword>
<dbReference type="AlphaFoldDB" id="A0A2G1MJR5"/>
<dbReference type="InterPro" id="IPR036890">
    <property type="entry name" value="HATPase_C_sf"/>
</dbReference>
<evidence type="ECO:0000256" key="10">
    <source>
        <dbReference type="ARBA" id="ARBA00022777"/>
    </source>
</evidence>
<dbReference type="PANTHER" id="PTHR44936:SF5">
    <property type="entry name" value="SENSOR HISTIDINE KINASE ENVZ"/>
    <property type="match status" value="1"/>
</dbReference>
<comment type="catalytic activity">
    <reaction evidence="1">
        <text>ATP + protein L-histidine = ADP + protein N-phospho-L-histidine.</text>
        <dbReference type="EC" id="2.7.13.3"/>
    </reaction>
</comment>
<keyword evidence="5" id="KW-0997">Cell inner membrane</keyword>
<keyword evidence="7" id="KW-0808">Transferase</keyword>
<evidence type="ECO:0000256" key="13">
    <source>
        <dbReference type="ARBA" id="ARBA00023012"/>
    </source>
</evidence>
<dbReference type="Gene3D" id="1.10.287.130">
    <property type="match status" value="1"/>
</dbReference>
<dbReference type="CDD" id="cd00075">
    <property type="entry name" value="HATPase"/>
    <property type="match status" value="1"/>
</dbReference>
<evidence type="ECO:0000256" key="7">
    <source>
        <dbReference type="ARBA" id="ARBA00022679"/>
    </source>
</evidence>
<dbReference type="Proteomes" id="UP000221860">
    <property type="component" value="Unassembled WGS sequence"/>
</dbReference>
<keyword evidence="13" id="KW-0902">Two-component regulatory system</keyword>
<organism evidence="18 19">
    <name type="scientific">Limimaricola cinnabarinus</name>
    <dbReference type="NCBI Taxonomy" id="1125964"/>
    <lineage>
        <taxon>Bacteria</taxon>
        <taxon>Pseudomonadati</taxon>
        <taxon>Pseudomonadota</taxon>
        <taxon>Alphaproteobacteria</taxon>
        <taxon>Rhodobacterales</taxon>
        <taxon>Paracoccaceae</taxon>
        <taxon>Limimaricola</taxon>
    </lineage>
</organism>
<keyword evidence="8 15" id="KW-0812">Transmembrane</keyword>
<dbReference type="EC" id="2.7.13.3" evidence="3"/>
<dbReference type="InterPro" id="IPR003660">
    <property type="entry name" value="HAMP_dom"/>
</dbReference>
<dbReference type="SUPFAM" id="SSF55874">
    <property type="entry name" value="ATPase domain of HSP90 chaperone/DNA topoisomerase II/histidine kinase"/>
    <property type="match status" value="1"/>
</dbReference>
<dbReference type="InterPro" id="IPR036097">
    <property type="entry name" value="HisK_dim/P_sf"/>
</dbReference>
<dbReference type="GO" id="GO:0005524">
    <property type="term" value="F:ATP binding"/>
    <property type="evidence" value="ECO:0007669"/>
    <property type="project" value="UniProtKB-KW"/>
</dbReference>
<evidence type="ECO:0000259" key="17">
    <source>
        <dbReference type="PROSITE" id="PS50885"/>
    </source>
</evidence>
<evidence type="ECO:0000256" key="9">
    <source>
        <dbReference type="ARBA" id="ARBA00022741"/>
    </source>
</evidence>
<dbReference type="Gene3D" id="3.30.565.10">
    <property type="entry name" value="Histidine kinase-like ATPase, C-terminal domain"/>
    <property type="match status" value="1"/>
</dbReference>
<comment type="caution">
    <text evidence="18">The sequence shown here is derived from an EMBL/GenBank/DDBJ whole genome shotgun (WGS) entry which is preliminary data.</text>
</comment>
<evidence type="ECO:0000256" key="2">
    <source>
        <dbReference type="ARBA" id="ARBA00004429"/>
    </source>
</evidence>
<keyword evidence="10 18" id="KW-0418">Kinase</keyword>
<dbReference type="GO" id="GO:0005886">
    <property type="term" value="C:plasma membrane"/>
    <property type="evidence" value="ECO:0007669"/>
    <property type="project" value="UniProtKB-SubCell"/>
</dbReference>
<evidence type="ECO:0000256" key="6">
    <source>
        <dbReference type="ARBA" id="ARBA00022553"/>
    </source>
</evidence>
<evidence type="ECO:0000256" key="11">
    <source>
        <dbReference type="ARBA" id="ARBA00022840"/>
    </source>
</evidence>
<dbReference type="InterPro" id="IPR004358">
    <property type="entry name" value="Sig_transdc_His_kin-like_C"/>
</dbReference>
<dbReference type="CDD" id="cd00082">
    <property type="entry name" value="HisKA"/>
    <property type="match status" value="1"/>
</dbReference>
<name>A0A2G1MJR5_9RHOB</name>
<evidence type="ECO:0000313" key="19">
    <source>
        <dbReference type="Proteomes" id="UP000221860"/>
    </source>
</evidence>
<feature type="transmembrane region" description="Helical" evidence="15">
    <location>
        <begin position="159"/>
        <end position="178"/>
    </location>
</feature>
<dbReference type="InterPro" id="IPR003594">
    <property type="entry name" value="HATPase_dom"/>
</dbReference>
<evidence type="ECO:0000256" key="8">
    <source>
        <dbReference type="ARBA" id="ARBA00022692"/>
    </source>
</evidence>
<dbReference type="RefSeq" id="WP_099273112.1">
    <property type="nucleotide sequence ID" value="NZ_KZ304951.1"/>
</dbReference>
<reference evidence="18 19" key="1">
    <citation type="submission" date="2017-08" db="EMBL/GenBank/DDBJ databases">
        <title>Draft Genome Sequence of Loktanella cinnabarina Strain XM1, Isolated from Coastal Surface Water.</title>
        <authorList>
            <person name="Ma R."/>
            <person name="Wang J."/>
            <person name="Wang Q."/>
            <person name="Ma Z."/>
            <person name="Li J."/>
            <person name="Chen L."/>
        </authorList>
    </citation>
    <scope>NUCLEOTIDE SEQUENCE [LARGE SCALE GENOMIC DNA]</scope>
    <source>
        <strain evidence="18 19">XM1</strain>
    </source>
</reference>
<evidence type="ECO:0000256" key="12">
    <source>
        <dbReference type="ARBA" id="ARBA00022989"/>
    </source>
</evidence>
<gene>
    <name evidence="18" type="ORF">CJ301_00430</name>
</gene>
<evidence type="ECO:0000256" key="15">
    <source>
        <dbReference type="SAM" id="Phobius"/>
    </source>
</evidence>
<dbReference type="InterPro" id="IPR050980">
    <property type="entry name" value="2C_sensor_his_kinase"/>
</dbReference>
<dbReference type="InterPro" id="IPR005467">
    <property type="entry name" value="His_kinase_dom"/>
</dbReference>
<feature type="domain" description="HAMP" evidence="17">
    <location>
        <begin position="179"/>
        <end position="230"/>
    </location>
</feature>
<evidence type="ECO:0000256" key="4">
    <source>
        <dbReference type="ARBA" id="ARBA00022475"/>
    </source>
</evidence>
<protein>
    <recommendedName>
        <fullName evidence="3">histidine kinase</fullName>
        <ecNumber evidence="3">2.7.13.3</ecNumber>
    </recommendedName>
</protein>
<dbReference type="Pfam" id="PF00512">
    <property type="entry name" value="HisKA"/>
    <property type="match status" value="1"/>
</dbReference>
<sequence>MAFDWLKRWMPRGLQGRAALILLLPVVTLQLVISISFVQRHFEGVTQQMTRSVLIDLRFLSQAVDAAPDRAAAEARAQTLGQPLELEARFAPPMPADAVRFFDLSGRAVIETLRAGLETPLAVEVAEGRRVTAWIDTAHGPLAVTFDRRRVSASNPHQLIVLIVVLGALLTLVAYLFLRNQLRPVTRLAAVASAYGKGRILPYKAAGASEVRAAGMAFLDMRNRIERQTQARRLMLSGISHDLRTPLTRLRLGLTMLPEEEAAPLVGDVDEMRRLLDAFLDFARGDAAEAMETVDPADLVARVVEDAQRAGQAVRLRPVQGRSEPMPLRPTALRRALENLINNALRYGTRCEVALVVGPRSLRLSVEDDGPGIPEERREEAMRPFSRLDPARNQDRGTGVGLGLAIVADIAHGHGGALHLHDSEGLGGLRAELVLAR</sequence>
<keyword evidence="4" id="KW-1003">Cell membrane</keyword>
<keyword evidence="6" id="KW-0597">Phosphoprotein</keyword>
<comment type="subcellular location">
    <subcellularLocation>
        <location evidence="2">Cell inner membrane</location>
        <topology evidence="2">Multi-pass membrane protein</topology>
    </subcellularLocation>
</comment>
<dbReference type="PRINTS" id="PR00344">
    <property type="entry name" value="BCTRLSENSOR"/>
</dbReference>
<evidence type="ECO:0000256" key="1">
    <source>
        <dbReference type="ARBA" id="ARBA00000085"/>
    </source>
</evidence>
<dbReference type="SMART" id="SM00387">
    <property type="entry name" value="HATPase_c"/>
    <property type="match status" value="1"/>
</dbReference>
<evidence type="ECO:0000313" key="18">
    <source>
        <dbReference type="EMBL" id="PHP28993.1"/>
    </source>
</evidence>
<keyword evidence="19" id="KW-1185">Reference proteome</keyword>
<dbReference type="GO" id="GO:0000155">
    <property type="term" value="F:phosphorelay sensor kinase activity"/>
    <property type="evidence" value="ECO:0007669"/>
    <property type="project" value="InterPro"/>
</dbReference>
<evidence type="ECO:0000256" key="14">
    <source>
        <dbReference type="ARBA" id="ARBA00023136"/>
    </source>
</evidence>
<dbReference type="PROSITE" id="PS50109">
    <property type="entry name" value="HIS_KIN"/>
    <property type="match status" value="1"/>
</dbReference>